<sequence>MPRDRNHETPRGSPINRAPNSCQRNLDFVLCRVYRRGSDRQVMKPRAEVAHSGVHQGCRHHSRGLKVHVTYVVCWVRSERTNAWE</sequence>
<proteinExistence type="predicted"/>
<dbReference type="EMBL" id="CM016762">
    <property type="protein sequence ID" value="TMS35617.1"/>
    <property type="molecule type" value="Genomic_DNA"/>
</dbReference>
<reference evidence="2 3" key="2">
    <citation type="journal article" date="2019" name="G3 (Bethesda)">
        <title>Hybrid Assembly of the Genome of the Entomopathogenic Nematode Steinernema carpocapsae Identifies the X-Chromosome.</title>
        <authorList>
            <person name="Serra L."/>
            <person name="Macchietto M."/>
            <person name="Macias-Munoz A."/>
            <person name="McGill C.J."/>
            <person name="Rodriguez I.M."/>
            <person name="Rodriguez B."/>
            <person name="Murad R."/>
            <person name="Mortazavi A."/>
        </authorList>
    </citation>
    <scope>NUCLEOTIDE SEQUENCE [LARGE SCALE GENOMIC DNA]</scope>
    <source>
        <strain evidence="2 3">ALL</strain>
    </source>
</reference>
<reference evidence="2 3" key="1">
    <citation type="journal article" date="2015" name="Genome Biol.">
        <title>Comparative genomics of Steinernema reveals deeply conserved gene regulatory networks.</title>
        <authorList>
            <person name="Dillman A.R."/>
            <person name="Macchietto M."/>
            <person name="Porter C.F."/>
            <person name="Rogers A."/>
            <person name="Williams B."/>
            <person name="Antoshechkin I."/>
            <person name="Lee M.M."/>
            <person name="Goodwin Z."/>
            <person name="Lu X."/>
            <person name="Lewis E.E."/>
            <person name="Goodrich-Blair H."/>
            <person name="Stock S.P."/>
            <person name="Adams B.J."/>
            <person name="Sternberg P.W."/>
            <person name="Mortazavi A."/>
        </authorList>
    </citation>
    <scope>NUCLEOTIDE SEQUENCE [LARGE SCALE GENOMIC DNA]</scope>
    <source>
        <strain evidence="2 3">ALL</strain>
    </source>
</reference>
<comment type="caution">
    <text evidence="2">The sequence shown here is derived from an EMBL/GenBank/DDBJ whole genome shotgun (WGS) entry which is preliminary data.</text>
</comment>
<accession>A0A4U8UTX7</accession>
<dbReference type="AlphaFoldDB" id="A0A4U8UTX7"/>
<feature type="compositionally biased region" description="Basic and acidic residues" evidence="1">
    <location>
        <begin position="1"/>
        <end position="10"/>
    </location>
</feature>
<evidence type="ECO:0000313" key="3">
    <source>
        <dbReference type="Proteomes" id="UP000298663"/>
    </source>
</evidence>
<evidence type="ECO:0000313" key="2">
    <source>
        <dbReference type="EMBL" id="TMS35617.1"/>
    </source>
</evidence>
<evidence type="ECO:0000256" key="1">
    <source>
        <dbReference type="SAM" id="MobiDB-lite"/>
    </source>
</evidence>
<organism evidence="2 3">
    <name type="scientific">Steinernema carpocapsae</name>
    <name type="common">Entomopathogenic nematode</name>
    <dbReference type="NCBI Taxonomy" id="34508"/>
    <lineage>
        <taxon>Eukaryota</taxon>
        <taxon>Metazoa</taxon>
        <taxon>Ecdysozoa</taxon>
        <taxon>Nematoda</taxon>
        <taxon>Chromadorea</taxon>
        <taxon>Rhabditida</taxon>
        <taxon>Tylenchina</taxon>
        <taxon>Panagrolaimomorpha</taxon>
        <taxon>Strongyloidoidea</taxon>
        <taxon>Steinernematidae</taxon>
        <taxon>Steinernema</taxon>
    </lineage>
</organism>
<name>A0A4U8UTX7_STECR</name>
<protein>
    <submittedName>
        <fullName evidence="2">Uncharacterized protein</fullName>
    </submittedName>
</protein>
<dbReference type="EMBL" id="AZBU02000001">
    <property type="protein sequence ID" value="TMS35617.1"/>
    <property type="molecule type" value="Genomic_DNA"/>
</dbReference>
<keyword evidence="3" id="KW-1185">Reference proteome</keyword>
<gene>
    <name evidence="2" type="ORF">L596_002980</name>
</gene>
<feature type="region of interest" description="Disordered" evidence="1">
    <location>
        <begin position="1"/>
        <end position="20"/>
    </location>
</feature>
<dbReference type="Proteomes" id="UP000298663">
    <property type="component" value="Chromosome X"/>
</dbReference>